<protein>
    <submittedName>
        <fullName evidence="1">Uncharacterized protein</fullName>
    </submittedName>
</protein>
<dbReference type="InterPro" id="IPR036397">
    <property type="entry name" value="RNaseH_sf"/>
</dbReference>
<dbReference type="PROSITE" id="PS50879">
    <property type="entry name" value="RNASE_H_1"/>
    <property type="match status" value="1"/>
</dbReference>
<dbReference type="EMBL" id="JQBM01000001">
    <property type="protein sequence ID" value="KRN47203.1"/>
    <property type="molecule type" value="Genomic_DNA"/>
</dbReference>
<reference evidence="1 2" key="1">
    <citation type="journal article" date="2015" name="Genome Announc.">
        <title>Expanding the biotechnology potential of lactobacilli through comparative genomics of 213 strains and associated genera.</title>
        <authorList>
            <person name="Sun Z."/>
            <person name="Harris H.M."/>
            <person name="McCann A."/>
            <person name="Guo C."/>
            <person name="Argimon S."/>
            <person name="Zhang W."/>
            <person name="Yang X."/>
            <person name="Jeffery I.B."/>
            <person name="Cooney J.C."/>
            <person name="Kagawa T.F."/>
            <person name="Liu W."/>
            <person name="Song Y."/>
            <person name="Salvetti E."/>
            <person name="Wrobel A."/>
            <person name="Rasinkangas P."/>
            <person name="Parkhill J."/>
            <person name="Rea M.C."/>
            <person name="O'Sullivan O."/>
            <person name="Ritari J."/>
            <person name="Douillard F.P."/>
            <person name="Paul Ross R."/>
            <person name="Yang R."/>
            <person name="Briner A.E."/>
            <person name="Felis G.E."/>
            <person name="de Vos W.M."/>
            <person name="Barrangou R."/>
            <person name="Klaenhammer T.R."/>
            <person name="Caufield P.W."/>
            <person name="Cui Y."/>
            <person name="Zhang H."/>
            <person name="O'Toole P.W."/>
        </authorList>
    </citation>
    <scope>NUCLEOTIDE SEQUENCE [LARGE SCALE GENOMIC DNA]</scope>
    <source>
        <strain evidence="1 2">DSM 20410</strain>
    </source>
</reference>
<dbReference type="RefSeq" id="WP_057744484.1">
    <property type="nucleotide sequence ID" value="NZ_BJLU01000003.1"/>
</dbReference>
<gene>
    <name evidence="1" type="ORF">IV50_GL000476</name>
</gene>
<keyword evidence="2" id="KW-1185">Reference proteome</keyword>
<dbReference type="GO" id="GO:0004523">
    <property type="term" value="F:RNA-DNA hybrid ribonuclease activity"/>
    <property type="evidence" value="ECO:0007669"/>
    <property type="project" value="InterPro"/>
</dbReference>
<evidence type="ECO:0000313" key="1">
    <source>
        <dbReference type="EMBL" id="KRN47203.1"/>
    </source>
</evidence>
<dbReference type="InterPro" id="IPR012337">
    <property type="entry name" value="RNaseH-like_sf"/>
</dbReference>
<dbReference type="GO" id="GO:0003676">
    <property type="term" value="F:nucleic acid binding"/>
    <property type="evidence" value="ECO:0007669"/>
    <property type="project" value="InterPro"/>
</dbReference>
<dbReference type="PATRIC" id="fig|1629.5.peg.480"/>
<dbReference type="InterPro" id="IPR002156">
    <property type="entry name" value="RNaseH_domain"/>
</dbReference>
<accession>A0A0R2H2Q3</accession>
<dbReference type="OrthoDB" id="7845843at2"/>
<comment type="caution">
    <text evidence="1">The sequence shown here is derived from an EMBL/GenBank/DDBJ whole genome shotgun (WGS) entry which is preliminary data.</text>
</comment>
<dbReference type="AlphaFoldDB" id="A0A0R2H2Q3"/>
<dbReference type="Gene3D" id="3.30.420.10">
    <property type="entry name" value="Ribonuclease H-like superfamily/Ribonuclease H"/>
    <property type="match status" value="1"/>
</dbReference>
<evidence type="ECO:0000313" key="2">
    <source>
        <dbReference type="Proteomes" id="UP000051992"/>
    </source>
</evidence>
<proteinExistence type="predicted"/>
<dbReference type="Proteomes" id="UP000051992">
    <property type="component" value="Unassembled WGS sequence"/>
</dbReference>
<dbReference type="SUPFAM" id="SSF53098">
    <property type="entry name" value="Ribonuclease H-like"/>
    <property type="match status" value="1"/>
</dbReference>
<dbReference type="Pfam" id="PF13456">
    <property type="entry name" value="RVT_3"/>
    <property type="match status" value="1"/>
</dbReference>
<name>A0A0R2H2Q3_WEIVI</name>
<organism evidence="1 2">
    <name type="scientific">Weissella viridescens</name>
    <name type="common">Lactobacillus viridescens</name>
    <dbReference type="NCBI Taxonomy" id="1629"/>
    <lineage>
        <taxon>Bacteria</taxon>
        <taxon>Bacillati</taxon>
        <taxon>Bacillota</taxon>
        <taxon>Bacilli</taxon>
        <taxon>Lactobacillales</taxon>
        <taxon>Lactobacillaceae</taxon>
        <taxon>Weissella</taxon>
    </lineage>
</organism>
<sequence>MIYHIYFDAATRGQNGPSAAGTIIIANHSQTPFKTTLSTMSNHAAEFAAARFAIACVAPLANQNDTLMLHSDSKIVIDSLTKGYAKHFMAEVTDINQQLDHYRNVILEWIPEKQNQGAHQLANQALATILNKNRLNST</sequence>